<organism evidence="1 2">
    <name type="scientific">Gossypium australe</name>
    <dbReference type="NCBI Taxonomy" id="47621"/>
    <lineage>
        <taxon>Eukaryota</taxon>
        <taxon>Viridiplantae</taxon>
        <taxon>Streptophyta</taxon>
        <taxon>Embryophyta</taxon>
        <taxon>Tracheophyta</taxon>
        <taxon>Spermatophyta</taxon>
        <taxon>Magnoliopsida</taxon>
        <taxon>eudicotyledons</taxon>
        <taxon>Gunneridae</taxon>
        <taxon>Pentapetalae</taxon>
        <taxon>rosids</taxon>
        <taxon>malvids</taxon>
        <taxon>Malvales</taxon>
        <taxon>Malvaceae</taxon>
        <taxon>Malvoideae</taxon>
        <taxon>Gossypium</taxon>
    </lineage>
</organism>
<accession>A0A5B6VXN5</accession>
<comment type="caution">
    <text evidence="1">The sequence shown here is derived from an EMBL/GenBank/DDBJ whole genome shotgun (WGS) entry which is preliminary data.</text>
</comment>
<evidence type="ECO:0000313" key="1">
    <source>
        <dbReference type="EMBL" id="KAA3473587.1"/>
    </source>
</evidence>
<reference evidence="2" key="1">
    <citation type="journal article" date="2019" name="Plant Biotechnol. J.">
        <title>Genome sequencing of the Australian wild diploid species Gossypium australe highlights disease resistance and delayed gland morphogenesis.</title>
        <authorList>
            <person name="Cai Y."/>
            <person name="Cai X."/>
            <person name="Wang Q."/>
            <person name="Wang P."/>
            <person name="Zhang Y."/>
            <person name="Cai C."/>
            <person name="Xu Y."/>
            <person name="Wang K."/>
            <person name="Zhou Z."/>
            <person name="Wang C."/>
            <person name="Geng S."/>
            <person name="Li B."/>
            <person name="Dong Q."/>
            <person name="Hou Y."/>
            <person name="Wang H."/>
            <person name="Ai P."/>
            <person name="Liu Z."/>
            <person name="Yi F."/>
            <person name="Sun M."/>
            <person name="An G."/>
            <person name="Cheng J."/>
            <person name="Zhang Y."/>
            <person name="Shi Q."/>
            <person name="Xie Y."/>
            <person name="Shi X."/>
            <person name="Chang Y."/>
            <person name="Huang F."/>
            <person name="Chen Y."/>
            <person name="Hong S."/>
            <person name="Mi L."/>
            <person name="Sun Q."/>
            <person name="Zhang L."/>
            <person name="Zhou B."/>
            <person name="Peng R."/>
            <person name="Zhang X."/>
            <person name="Liu F."/>
        </authorList>
    </citation>
    <scope>NUCLEOTIDE SEQUENCE [LARGE SCALE GENOMIC DNA]</scope>
    <source>
        <strain evidence="2">cv. PA1801</strain>
    </source>
</reference>
<keyword evidence="2" id="KW-1185">Reference proteome</keyword>
<sequence length="275" mass="30034">MLVERKPRRKTVDFAQKNSGIQGKDMEDSCFRSLPGGILNSESISGELRDMVVTRRSKGKEGKFYYSPTVGWLLGPITIPKSNIGPFFGPSSSRKANVVDSLLDEGFSKNPRERNISVGLGEPLEERARSILGQLGKGSGKQIESIVGSSVGPNLALEGQVTDVALVEVGNLDPNRHTVVIFQVDKRVNIDFPTERTDLILEQTEGFDRGGGIKNRGGRIVKKLNKVTHGHSCRFNSNGGLRVLLRELITHLAESISMHLSDESASVGPSNFEDH</sequence>
<protein>
    <submittedName>
        <fullName evidence="1">Uncharacterized protein</fullName>
    </submittedName>
</protein>
<proteinExistence type="predicted"/>
<name>A0A5B6VXN5_9ROSI</name>
<evidence type="ECO:0000313" key="2">
    <source>
        <dbReference type="Proteomes" id="UP000325315"/>
    </source>
</evidence>
<dbReference type="EMBL" id="SMMG02000005">
    <property type="protein sequence ID" value="KAA3473587.1"/>
    <property type="molecule type" value="Genomic_DNA"/>
</dbReference>
<dbReference type="Proteomes" id="UP000325315">
    <property type="component" value="Unassembled WGS sequence"/>
</dbReference>
<gene>
    <name evidence="1" type="ORF">EPI10_023952</name>
</gene>
<dbReference type="AlphaFoldDB" id="A0A5B6VXN5"/>